<dbReference type="InterPro" id="IPR003613">
    <property type="entry name" value="Ubox_domain"/>
</dbReference>
<comment type="caution">
    <text evidence="2">The sequence shown here is derived from an EMBL/GenBank/DDBJ whole genome shotgun (WGS) entry which is preliminary data.</text>
</comment>
<dbReference type="Gene3D" id="1.10.150.50">
    <property type="entry name" value="Transcription Factor, Ets-1"/>
    <property type="match status" value="1"/>
</dbReference>
<dbReference type="Proteomes" id="UP000023152">
    <property type="component" value="Unassembled WGS sequence"/>
</dbReference>
<dbReference type="SUPFAM" id="SSF57850">
    <property type="entry name" value="RING/U-box"/>
    <property type="match status" value="1"/>
</dbReference>
<dbReference type="GO" id="GO:0061630">
    <property type="term" value="F:ubiquitin protein ligase activity"/>
    <property type="evidence" value="ECO:0007669"/>
    <property type="project" value="InterPro"/>
</dbReference>
<dbReference type="EMBL" id="ASPP01041618">
    <property type="protein sequence ID" value="ETO00218.1"/>
    <property type="molecule type" value="Genomic_DNA"/>
</dbReference>
<dbReference type="Pfam" id="PF04564">
    <property type="entry name" value="U-box"/>
    <property type="match status" value="1"/>
</dbReference>
<organism evidence="2 3">
    <name type="scientific">Reticulomyxa filosa</name>
    <dbReference type="NCBI Taxonomy" id="46433"/>
    <lineage>
        <taxon>Eukaryota</taxon>
        <taxon>Sar</taxon>
        <taxon>Rhizaria</taxon>
        <taxon>Retaria</taxon>
        <taxon>Foraminifera</taxon>
        <taxon>Monothalamids</taxon>
        <taxon>Reticulomyxidae</taxon>
        <taxon>Reticulomyxa</taxon>
    </lineage>
</organism>
<gene>
    <name evidence="2" type="ORF">RFI_37229</name>
</gene>
<dbReference type="InterPro" id="IPR013761">
    <property type="entry name" value="SAM/pointed_sf"/>
</dbReference>
<dbReference type="Gene3D" id="3.30.40.10">
    <property type="entry name" value="Zinc/RING finger domain, C3HC4 (zinc finger)"/>
    <property type="match status" value="1"/>
</dbReference>
<dbReference type="InterPro" id="IPR045185">
    <property type="entry name" value="PUB22/23/24-like"/>
</dbReference>
<dbReference type="AlphaFoldDB" id="X6LDY4"/>
<evidence type="ECO:0000313" key="2">
    <source>
        <dbReference type="EMBL" id="ETO00218.1"/>
    </source>
</evidence>
<proteinExistence type="predicted"/>
<dbReference type="InterPro" id="IPR013083">
    <property type="entry name" value="Znf_RING/FYVE/PHD"/>
</dbReference>
<protein>
    <recommendedName>
        <fullName evidence="1">U-box domain-containing protein</fullName>
    </recommendedName>
</protein>
<feature type="non-terminal residue" evidence="2">
    <location>
        <position position="1"/>
    </location>
</feature>
<feature type="domain" description="U-box" evidence="1">
    <location>
        <begin position="127"/>
        <end position="188"/>
    </location>
</feature>
<reference evidence="2 3" key="1">
    <citation type="journal article" date="2013" name="Curr. Biol.">
        <title>The Genome of the Foraminiferan Reticulomyxa filosa.</title>
        <authorList>
            <person name="Glockner G."/>
            <person name="Hulsmann N."/>
            <person name="Schleicher M."/>
            <person name="Noegel A.A."/>
            <person name="Eichinger L."/>
            <person name="Gallinger C."/>
            <person name="Pawlowski J."/>
            <person name="Sierra R."/>
            <person name="Euteneuer U."/>
            <person name="Pillet L."/>
            <person name="Moustafa A."/>
            <person name="Platzer M."/>
            <person name="Groth M."/>
            <person name="Szafranski K."/>
            <person name="Schliwa M."/>
        </authorList>
    </citation>
    <scope>NUCLEOTIDE SEQUENCE [LARGE SCALE GENOMIC DNA]</scope>
</reference>
<sequence length="193" mass="22492">VLKGFNEFNNKLQKLIEDNQNWIKKEWSEIEMKWSKWNSQEISIFIGHTLKCKKSKINQVYEIIKKNKVDGMSLSKLSKTDLMSIFDFETFSQACNIHDSLNEICKKYPINVIDSDKNVAKQVISKEYLCPLSNLIMEDPVIALNGITYDRSSIMNQYQSIPNYSSLMTDGNLELYPDHALRQNIQNFLKNPK</sequence>
<evidence type="ECO:0000313" key="3">
    <source>
        <dbReference type="Proteomes" id="UP000023152"/>
    </source>
</evidence>
<accession>X6LDY4</accession>
<dbReference type="GO" id="GO:0016567">
    <property type="term" value="P:protein ubiquitination"/>
    <property type="evidence" value="ECO:0007669"/>
    <property type="project" value="InterPro"/>
</dbReference>
<dbReference type="CDD" id="cd16453">
    <property type="entry name" value="RING-Ubox"/>
    <property type="match status" value="1"/>
</dbReference>
<dbReference type="PANTHER" id="PTHR22849:SF128">
    <property type="entry name" value="U-BOX DOMAIN-CONTAINING PROTEIN"/>
    <property type="match status" value="1"/>
</dbReference>
<evidence type="ECO:0000259" key="1">
    <source>
        <dbReference type="SMART" id="SM00504"/>
    </source>
</evidence>
<keyword evidence="3" id="KW-1185">Reference proteome</keyword>
<dbReference type="SMART" id="SM00504">
    <property type="entry name" value="Ubox"/>
    <property type="match status" value="1"/>
</dbReference>
<name>X6LDY4_RETFI</name>
<dbReference type="PANTHER" id="PTHR22849">
    <property type="entry name" value="WDSAM1 PROTEIN"/>
    <property type="match status" value="1"/>
</dbReference>